<dbReference type="AlphaFoldDB" id="A0A0C2XDA0"/>
<keyword evidence="3" id="KW-1185">Reference proteome</keyword>
<accession>A0A0C2XDA0</accession>
<organism evidence="2 3">
    <name type="scientific">Amanita muscaria (strain Koide BX008)</name>
    <dbReference type="NCBI Taxonomy" id="946122"/>
    <lineage>
        <taxon>Eukaryota</taxon>
        <taxon>Fungi</taxon>
        <taxon>Dikarya</taxon>
        <taxon>Basidiomycota</taxon>
        <taxon>Agaricomycotina</taxon>
        <taxon>Agaricomycetes</taxon>
        <taxon>Agaricomycetidae</taxon>
        <taxon>Agaricales</taxon>
        <taxon>Pluteineae</taxon>
        <taxon>Amanitaceae</taxon>
        <taxon>Amanita</taxon>
    </lineage>
</organism>
<sequence length="400" mass="45004">MKHIKEAKAEAPLSTRKSIQVLRNNGVAISQQKRSRDEVAAVAERQIGSVQDQLQETRFWQERVDCRKRCRRDVEEDDEDVGSSVEKPLLTGCHSVEEEHDKEFMQIPTPTKLRQIQEAYLNQTSQSALDEGSCGVCARETLRADLTQHDLSELPNSVLLKPEVPHRAHQLYDGALLEPTGVSMSKGRILVSICSQCFMHLKHNRRPRYGLCNGLWIGSVPTELQGLSIPEELLIAFTFPRCFVFKMHPKIGRVNDPSSLQRGMIGNVTSFPLNVKDIIQMIDGRKLPQPIEILPALIAVTFVGAKQFRKNWLAGILRVRRAKVAEALRWLLRNNPLYDKFQLDEDRLKQLPEDDVPVEVVAAVCQETDVAVLVEEGESYVPGDIDLGTYLVVSIARGAS</sequence>
<proteinExistence type="predicted"/>
<dbReference type="EMBL" id="KN818234">
    <property type="protein sequence ID" value="KIL66813.1"/>
    <property type="molecule type" value="Genomic_DNA"/>
</dbReference>
<dbReference type="STRING" id="946122.A0A0C2XDA0"/>
<name>A0A0C2XDA0_AMAMK</name>
<evidence type="ECO:0000259" key="1">
    <source>
        <dbReference type="Pfam" id="PF20209"/>
    </source>
</evidence>
<protein>
    <recommendedName>
        <fullName evidence="1">DUF6570 domain-containing protein</fullName>
    </recommendedName>
</protein>
<gene>
    <name evidence="2" type="ORF">M378DRAFT_74736</name>
</gene>
<evidence type="ECO:0000313" key="2">
    <source>
        <dbReference type="EMBL" id="KIL66813.1"/>
    </source>
</evidence>
<dbReference type="Proteomes" id="UP000054549">
    <property type="component" value="Unassembled WGS sequence"/>
</dbReference>
<feature type="domain" description="DUF6570" evidence="1">
    <location>
        <begin position="204"/>
        <end position="348"/>
    </location>
</feature>
<evidence type="ECO:0000313" key="3">
    <source>
        <dbReference type="Proteomes" id="UP000054549"/>
    </source>
</evidence>
<dbReference type="Pfam" id="PF20209">
    <property type="entry name" value="DUF6570"/>
    <property type="match status" value="1"/>
</dbReference>
<dbReference type="InterPro" id="IPR046700">
    <property type="entry name" value="DUF6570"/>
</dbReference>
<reference evidence="2 3" key="1">
    <citation type="submission" date="2014-04" db="EMBL/GenBank/DDBJ databases">
        <title>Evolutionary Origins and Diversification of the Mycorrhizal Mutualists.</title>
        <authorList>
            <consortium name="DOE Joint Genome Institute"/>
            <consortium name="Mycorrhizal Genomics Consortium"/>
            <person name="Kohler A."/>
            <person name="Kuo A."/>
            <person name="Nagy L.G."/>
            <person name="Floudas D."/>
            <person name="Copeland A."/>
            <person name="Barry K.W."/>
            <person name="Cichocki N."/>
            <person name="Veneault-Fourrey C."/>
            <person name="LaButti K."/>
            <person name="Lindquist E.A."/>
            <person name="Lipzen A."/>
            <person name="Lundell T."/>
            <person name="Morin E."/>
            <person name="Murat C."/>
            <person name="Riley R."/>
            <person name="Ohm R."/>
            <person name="Sun H."/>
            <person name="Tunlid A."/>
            <person name="Henrissat B."/>
            <person name="Grigoriev I.V."/>
            <person name="Hibbett D.S."/>
            <person name="Martin F."/>
        </authorList>
    </citation>
    <scope>NUCLEOTIDE SEQUENCE [LARGE SCALE GENOMIC DNA]</scope>
    <source>
        <strain evidence="2 3">Koide BX008</strain>
    </source>
</reference>
<dbReference type="HOGENOM" id="CLU_688816_0_0_1"/>
<dbReference type="OrthoDB" id="3257061at2759"/>
<dbReference type="InParanoid" id="A0A0C2XDA0"/>